<evidence type="ECO:0000313" key="3">
    <source>
        <dbReference type="Proteomes" id="UP001195483"/>
    </source>
</evidence>
<sequence length="140" mass="15280">MSSAGKKVYITRRVPQPGFDILKNAGCEISIWDSDEAIPKEELLNNVPGIDGLFCMLTDPIDVEILNAAGKKVYITRRIPQPGFDILKNAGCEISIWDSDEAIPKEELLNNVPGIDGLFCMLTDPIDVEILNAAGLYTSA</sequence>
<dbReference type="SUPFAM" id="SSF52283">
    <property type="entry name" value="Formate/glycerate dehydrogenase catalytic domain-like"/>
    <property type="match status" value="2"/>
</dbReference>
<gene>
    <name evidence="2" type="ORF">CHS0354_001190</name>
</gene>
<dbReference type="EMBL" id="JAEAOA010000122">
    <property type="protein sequence ID" value="KAK3576174.1"/>
    <property type="molecule type" value="Genomic_DNA"/>
</dbReference>
<reference evidence="2" key="1">
    <citation type="journal article" date="2021" name="Genome Biol. Evol.">
        <title>A High-Quality Reference Genome for a Parasitic Bivalve with Doubly Uniparental Inheritance (Bivalvia: Unionida).</title>
        <authorList>
            <person name="Smith C.H."/>
        </authorList>
    </citation>
    <scope>NUCLEOTIDE SEQUENCE</scope>
    <source>
        <strain evidence="2">CHS0354</strain>
    </source>
</reference>
<proteinExistence type="predicted"/>
<dbReference type="Gene3D" id="3.40.50.720">
    <property type="entry name" value="NAD(P)-binding Rossmann-like Domain"/>
    <property type="match status" value="2"/>
</dbReference>
<dbReference type="InterPro" id="IPR006139">
    <property type="entry name" value="D-isomer_2_OHA_DH_cat_dom"/>
</dbReference>
<dbReference type="GO" id="GO:0051287">
    <property type="term" value="F:NAD binding"/>
    <property type="evidence" value="ECO:0007669"/>
    <property type="project" value="InterPro"/>
</dbReference>
<dbReference type="AlphaFoldDB" id="A0AAE0RMG6"/>
<accession>A0AAE0RMG6</accession>
<reference evidence="2" key="2">
    <citation type="journal article" date="2021" name="Genome Biol. Evol.">
        <title>Developing a high-quality reference genome for a parasitic bivalve with doubly uniparental inheritance (Bivalvia: Unionida).</title>
        <authorList>
            <person name="Smith C.H."/>
        </authorList>
    </citation>
    <scope>NUCLEOTIDE SEQUENCE</scope>
    <source>
        <strain evidence="2">CHS0354</strain>
        <tissue evidence="2">Mantle</tissue>
    </source>
</reference>
<comment type="caution">
    <text evidence="2">The sequence shown here is derived from an EMBL/GenBank/DDBJ whole genome shotgun (WGS) entry which is preliminary data.</text>
</comment>
<organism evidence="2 3">
    <name type="scientific">Potamilus streckersoni</name>
    <dbReference type="NCBI Taxonomy" id="2493646"/>
    <lineage>
        <taxon>Eukaryota</taxon>
        <taxon>Metazoa</taxon>
        <taxon>Spiralia</taxon>
        <taxon>Lophotrochozoa</taxon>
        <taxon>Mollusca</taxon>
        <taxon>Bivalvia</taxon>
        <taxon>Autobranchia</taxon>
        <taxon>Heteroconchia</taxon>
        <taxon>Palaeoheterodonta</taxon>
        <taxon>Unionida</taxon>
        <taxon>Unionoidea</taxon>
        <taxon>Unionidae</taxon>
        <taxon>Ambleminae</taxon>
        <taxon>Lampsilini</taxon>
        <taxon>Potamilus</taxon>
    </lineage>
</organism>
<dbReference type="Pfam" id="PF00389">
    <property type="entry name" value="2-Hacid_dh"/>
    <property type="match status" value="1"/>
</dbReference>
<keyword evidence="3" id="KW-1185">Reference proteome</keyword>
<evidence type="ECO:0000313" key="2">
    <source>
        <dbReference type="EMBL" id="KAK3576174.1"/>
    </source>
</evidence>
<name>A0AAE0RMG6_9BIVA</name>
<protein>
    <recommendedName>
        <fullName evidence="1">D-isomer specific 2-hydroxyacid dehydrogenase catalytic domain-containing protein</fullName>
    </recommendedName>
</protein>
<dbReference type="GO" id="GO:0016616">
    <property type="term" value="F:oxidoreductase activity, acting on the CH-OH group of donors, NAD or NADP as acceptor"/>
    <property type="evidence" value="ECO:0007669"/>
    <property type="project" value="InterPro"/>
</dbReference>
<evidence type="ECO:0000259" key="1">
    <source>
        <dbReference type="Pfam" id="PF00389"/>
    </source>
</evidence>
<reference evidence="2" key="3">
    <citation type="submission" date="2023-05" db="EMBL/GenBank/DDBJ databases">
        <authorList>
            <person name="Smith C.H."/>
        </authorList>
    </citation>
    <scope>NUCLEOTIDE SEQUENCE</scope>
    <source>
        <strain evidence="2">CHS0354</strain>
        <tissue evidence="2">Mantle</tissue>
    </source>
</reference>
<feature type="domain" description="D-isomer specific 2-hydroxyacid dehydrogenase catalytic" evidence="1">
    <location>
        <begin position="8"/>
        <end position="75"/>
    </location>
</feature>
<dbReference type="Proteomes" id="UP001195483">
    <property type="component" value="Unassembled WGS sequence"/>
</dbReference>